<dbReference type="AlphaFoldDB" id="A0A2T3N439"/>
<evidence type="ECO:0000313" key="2">
    <source>
        <dbReference type="EMBL" id="PSW07164.1"/>
    </source>
</evidence>
<dbReference type="Pfam" id="PF01476">
    <property type="entry name" value="LysM"/>
    <property type="match status" value="1"/>
</dbReference>
<dbReference type="PROSITE" id="PS51782">
    <property type="entry name" value="LYSM"/>
    <property type="match status" value="1"/>
</dbReference>
<dbReference type="EMBL" id="PYMC01000001">
    <property type="protein sequence ID" value="PSW07164.1"/>
    <property type="molecule type" value="Genomic_DNA"/>
</dbReference>
<dbReference type="GO" id="GO:0004568">
    <property type="term" value="F:chitinase activity"/>
    <property type="evidence" value="ECO:0007669"/>
    <property type="project" value="InterPro"/>
</dbReference>
<dbReference type="Gene3D" id="1.10.530.10">
    <property type="match status" value="1"/>
</dbReference>
<gene>
    <name evidence="2" type="ORF">C9I89_00060</name>
</gene>
<dbReference type="Pfam" id="PF00182">
    <property type="entry name" value="Glyco_hydro_19"/>
    <property type="match status" value="1"/>
</dbReference>
<keyword evidence="2" id="KW-0378">Hydrolase</keyword>
<dbReference type="InterPro" id="IPR023346">
    <property type="entry name" value="Lysozyme-like_dom_sf"/>
</dbReference>
<evidence type="ECO:0000313" key="3">
    <source>
        <dbReference type="Proteomes" id="UP000240904"/>
    </source>
</evidence>
<evidence type="ECO:0000259" key="1">
    <source>
        <dbReference type="PROSITE" id="PS51782"/>
    </source>
</evidence>
<dbReference type="InterPro" id="IPR018392">
    <property type="entry name" value="LysM"/>
</dbReference>
<reference evidence="2 3" key="1">
    <citation type="submission" date="2018-03" db="EMBL/GenBank/DDBJ databases">
        <title>Whole genome sequencing of Histamine producing bacteria.</title>
        <authorList>
            <person name="Butler K."/>
        </authorList>
    </citation>
    <scope>NUCLEOTIDE SEQUENCE [LARGE SCALE GENOMIC DNA]</scope>
    <source>
        <strain evidence="2 3">DSM 16190</strain>
    </source>
</reference>
<dbReference type="SMART" id="SM00257">
    <property type="entry name" value="LysM"/>
    <property type="match status" value="1"/>
</dbReference>
<dbReference type="InterPro" id="IPR036779">
    <property type="entry name" value="LysM_dom_sf"/>
</dbReference>
<dbReference type="GO" id="GO:0016998">
    <property type="term" value="P:cell wall macromolecule catabolic process"/>
    <property type="evidence" value="ECO:0007669"/>
    <property type="project" value="InterPro"/>
</dbReference>
<dbReference type="CDD" id="cd00118">
    <property type="entry name" value="LysM"/>
    <property type="match status" value="1"/>
</dbReference>
<protein>
    <submittedName>
        <fullName evidence="2">Glycoside hydrolase family 19</fullName>
    </submittedName>
</protein>
<sequence length="278" mass="31337">MVITRRRIMEYKIKPGDTLTSIAIKFFHDPKKSNLIAEENGIIDPNKINIDQVITIPNEDDKAQITSEPKAAVKLTKSQLKRFLTHASEDTVNRFCEPLNDMMERFGITTKLRVAHFLAQVAHESAEFSAVSENLNYSANALRTVFGNYFLTEQQAQDCARKPEVIANIVYSNRMGNGDQESGDGWRYRGRGLIQLTGNNNYQSFKKCVDVDVVTDPDLVAKDPSLAVASACWFWQTNNINRYADRDDLNKVTRLINGGTNGLHQRGVLLERAKAILD</sequence>
<dbReference type="Gene3D" id="3.10.350.10">
    <property type="entry name" value="LysM domain"/>
    <property type="match status" value="1"/>
</dbReference>
<dbReference type="InterPro" id="IPR052354">
    <property type="entry name" value="Cell_Wall_Dynamics_Protein"/>
</dbReference>
<dbReference type="Proteomes" id="UP000240904">
    <property type="component" value="Unassembled WGS sequence"/>
</dbReference>
<dbReference type="SUPFAM" id="SSF54106">
    <property type="entry name" value="LysM domain"/>
    <property type="match status" value="1"/>
</dbReference>
<dbReference type="SUPFAM" id="SSF53955">
    <property type="entry name" value="Lysozyme-like"/>
    <property type="match status" value="1"/>
</dbReference>
<comment type="caution">
    <text evidence="2">The sequence shown here is derived from an EMBL/GenBank/DDBJ whole genome shotgun (WGS) entry which is preliminary data.</text>
</comment>
<keyword evidence="3" id="KW-1185">Reference proteome</keyword>
<dbReference type="InterPro" id="IPR000726">
    <property type="entry name" value="Glyco_hydro_19_cat"/>
</dbReference>
<dbReference type="PANTHER" id="PTHR34408:SF1">
    <property type="entry name" value="GLYCOSYL HYDROLASE FAMILY 19 DOMAIN-CONTAINING PROTEIN HI_1415"/>
    <property type="match status" value="1"/>
</dbReference>
<dbReference type="PANTHER" id="PTHR34408">
    <property type="entry name" value="FAMILY PROTEIN, PUTATIVE-RELATED"/>
    <property type="match status" value="1"/>
</dbReference>
<organism evidence="2 3">
    <name type="scientific">Photobacterium lipolyticum</name>
    <dbReference type="NCBI Taxonomy" id="266810"/>
    <lineage>
        <taxon>Bacteria</taxon>
        <taxon>Pseudomonadati</taxon>
        <taxon>Pseudomonadota</taxon>
        <taxon>Gammaproteobacteria</taxon>
        <taxon>Vibrionales</taxon>
        <taxon>Vibrionaceae</taxon>
        <taxon>Photobacterium</taxon>
    </lineage>
</organism>
<dbReference type="GO" id="GO:0006032">
    <property type="term" value="P:chitin catabolic process"/>
    <property type="evidence" value="ECO:0007669"/>
    <property type="project" value="InterPro"/>
</dbReference>
<feature type="domain" description="LysM" evidence="1">
    <location>
        <begin position="9"/>
        <end position="56"/>
    </location>
</feature>
<proteinExistence type="predicted"/>
<accession>A0A2T3N439</accession>
<name>A0A2T3N439_9GAMM</name>